<evidence type="ECO:0000256" key="3">
    <source>
        <dbReference type="ARBA" id="ARBA00007653"/>
    </source>
</evidence>
<reference evidence="14" key="1">
    <citation type="journal article" date="2020" name="mSystems">
        <title>Genome- and Community-Level Interaction Insights into Carbon Utilization and Element Cycling Functions of Hydrothermarchaeota in Hydrothermal Sediment.</title>
        <authorList>
            <person name="Zhou Z."/>
            <person name="Liu Y."/>
            <person name="Xu W."/>
            <person name="Pan J."/>
            <person name="Luo Z.H."/>
            <person name="Li M."/>
        </authorList>
    </citation>
    <scope>NUCLEOTIDE SEQUENCE [LARGE SCALE GENOMIC DNA]</scope>
    <source>
        <strain evidence="14">SpSt-716</strain>
    </source>
</reference>
<keyword evidence="8 12" id="KW-0274">FAD</keyword>
<keyword evidence="7 12" id="KW-0819">tRNA processing</keyword>
<dbReference type="InterPro" id="IPR049312">
    <property type="entry name" value="GIDA_C_N"/>
</dbReference>
<evidence type="ECO:0000256" key="10">
    <source>
        <dbReference type="ARBA" id="ARBA00025948"/>
    </source>
</evidence>
<evidence type="ECO:0000256" key="6">
    <source>
        <dbReference type="ARBA" id="ARBA00022630"/>
    </source>
</evidence>
<comment type="subcellular location">
    <subcellularLocation>
        <location evidence="12">Cytoplasm</location>
    </subcellularLocation>
</comment>
<dbReference type="InterPro" id="IPR040131">
    <property type="entry name" value="MnmG_N"/>
</dbReference>
<proteinExistence type="inferred from homology"/>
<evidence type="ECO:0000256" key="7">
    <source>
        <dbReference type="ARBA" id="ARBA00022694"/>
    </source>
</evidence>
<dbReference type="EMBL" id="DTEN01000025">
    <property type="protein sequence ID" value="HGI74171.1"/>
    <property type="molecule type" value="Genomic_DNA"/>
</dbReference>
<dbReference type="Gene3D" id="3.50.50.60">
    <property type="entry name" value="FAD/NAD(P)-binding domain"/>
    <property type="match status" value="2"/>
</dbReference>
<evidence type="ECO:0000256" key="11">
    <source>
        <dbReference type="ARBA" id="ARBA00031800"/>
    </source>
</evidence>
<dbReference type="InterPro" id="IPR026904">
    <property type="entry name" value="MnmG_C"/>
</dbReference>
<dbReference type="FunFam" id="3.50.50.60:FF:000002">
    <property type="entry name" value="tRNA uridine 5-carboxymethylaminomethyl modification enzyme MnmG"/>
    <property type="match status" value="1"/>
</dbReference>
<comment type="similarity">
    <text evidence="3 12">Belongs to the MnmG family.</text>
</comment>
<dbReference type="GO" id="GO:0002098">
    <property type="term" value="P:tRNA wobble uridine modification"/>
    <property type="evidence" value="ECO:0007669"/>
    <property type="project" value="InterPro"/>
</dbReference>
<keyword evidence="6 12" id="KW-0285">Flavoprotein</keyword>
<dbReference type="Pfam" id="PF21680">
    <property type="entry name" value="GIDA_C_1st"/>
    <property type="match status" value="1"/>
</dbReference>
<keyword evidence="9 12" id="KW-0520">NAD</keyword>
<evidence type="ECO:0000256" key="2">
    <source>
        <dbReference type="ARBA" id="ARBA00003717"/>
    </source>
</evidence>
<dbReference type="HAMAP" id="MF_00129">
    <property type="entry name" value="MnmG_GidA"/>
    <property type="match status" value="1"/>
</dbReference>
<evidence type="ECO:0000313" key="14">
    <source>
        <dbReference type="EMBL" id="HGI74171.1"/>
    </source>
</evidence>
<dbReference type="FunFam" id="1.10.10.1800:FF:000001">
    <property type="entry name" value="tRNA uridine 5-carboxymethylaminomethyl modification enzyme MnmG"/>
    <property type="match status" value="1"/>
</dbReference>
<feature type="domain" description="tRNA uridine 5-carboxymethylaminomethyl modification enzyme C-terminal subdomain" evidence="13">
    <location>
        <begin position="543"/>
        <end position="614"/>
    </location>
</feature>
<keyword evidence="5 12" id="KW-0963">Cytoplasm</keyword>
<dbReference type="PANTHER" id="PTHR11806:SF0">
    <property type="entry name" value="PROTEIN MTO1 HOMOLOG, MITOCHONDRIAL"/>
    <property type="match status" value="1"/>
</dbReference>
<dbReference type="GO" id="GO:0030488">
    <property type="term" value="P:tRNA methylation"/>
    <property type="evidence" value="ECO:0007669"/>
    <property type="project" value="TreeGrafter"/>
</dbReference>
<dbReference type="FunFam" id="1.10.150.570:FF:000001">
    <property type="entry name" value="tRNA uridine 5-carboxymethylaminomethyl modification enzyme MnmG"/>
    <property type="match status" value="1"/>
</dbReference>
<evidence type="ECO:0000256" key="9">
    <source>
        <dbReference type="ARBA" id="ARBA00023027"/>
    </source>
</evidence>
<evidence type="ECO:0000256" key="8">
    <source>
        <dbReference type="ARBA" id="ARBA00022827"/>
    </source>
</evidence>
<dbReference type="SMART" id="SM01228">
    <property type="entry name" value="GIDA_assoc_3"/>
    <property type="match status" value="1"/>
</dbReference>
<feature type="binding site" evidence="12">
    <location>
        <begin position="11"/>
        <end position="16"/>
    </location>
    <ligand>
        <name>FAD</name>
        <dbReference type="ChEBI" id="CHEBI:57692"/>
    </ligand>
</feature>
<sequence length="620" mass="69462">MSRVYDVIVVGGGHAGCEAACAAAKMGLKTLLVTMSIHHIALMPCNPAIGGPGKGHVVREVDALGGLMARVTDECTIHIKRVNTGKGPAVQTLRAQTKRDLYSLTMRRYLEALPNLFLFEGEVEDILLERNGSVKGVRVRHGTEFLAKAVVVCAGTFLNGVIRIGELSYPAGRRGEFPAQALSQALRKLGLQLGRLNTCTPPRLDRRTVDFSRMEEQKSDEEPLCFSYDTPPRVYEGQSVFITRTTKTTCDIIRANFHRSPLLYTVSESSPVRECPSIEDKVYRFPEKDQHLIFIEPEGEDTNEVYAQGIFTSLPEDVQWMVVRSIPGLENAHIIRPGYGIEYDYVLPTQLKPSLECKHIPGLFLAGQINGTSGYEEAAGQGILAGINAGRYVQGKPPLILRRDESYIGVMVDDLVTKGVTEPYRLRTGKVEYRLFVRHDNAHYRLSQYAYEVGTISWERYARILEEKRQIEEEIERLHHLTIAPTPELNALLEKKGMPPLREPVKAASLLARPSITYGDLAPFDPSRPSLPPRVIEEVEIEIKYKGYMDRQRRQIEEFRKLENKIIPPGFDFSKVRGLSLEAQERLIKVRPGTLGQAARVPGVTPSDIMVLLAHLSQER</sequence>
<dbReference type="Gene3D" id="1.10.10.1800">
    <property type="entry name" value="tRNA uridine 5-carboxymethylaminomethyl modification enzyme MnmG/GidA"/>
    <property type="match status" value="1"/>
</dbReference>
<evidence type="ECO:0000256" key="1">
    <source>
        <dbReference type="ARBA" id="ARBA00001974"/>
    </source>
</evidence>
<dbReference type="PROSITE" id="PS01281">
    <property type="entry name" value="GIDA_2"/>
    <property type="match status" value="1"/>
</dbReference>
<dbReference type="PANTHER" id="PTHR11806">
    <property type="entry name" value="GLUCOSE INHIBITED DIVISION PROTEIN A"/>
    <property type="match status" value="1"/>
</dbReference>
<dbReference type="NCBIfam" id="TIGR00136">
    <property type="entry name" value="mnmG_gidA"/>
    <property type="match status" value="1"/>
</dbReference>
<evidence type="ECO:0000256" key="5">
    <source>
        <dbReference type="ARBA" id="ARBA00022490"/>
    </source>
</evidence>
<dbReference type="Pfam" id="PF13932">
    <property type="entry name" value="SAM_GIDA_C"/>
    <property type="match status" value="1"/>
</dbReference>
<dbReference type="GO" id="GO:0005829">
    <property type="term" value="C:cytosol"/>
    <property type="evidence" value="ECO:0007669"/>
    <property type="project" value="TreeGrafter"/>
</dbReference>
<comment type="caution">
    <text evidence="12">Lacks conserved residue(s) required for the propagation of feature annotation.</text>
</comment>
<dbReference type="AlphaFoldDB" id="A0A7V3YKB2"/>
<evidence type="ECO:0000256" key="4">
    <source>
        <dbReference type="ARBA" id="ARBA00020461"/>
    </source>
</evidence>
<dbReference type="GO" id="GO:0050660">
    <property type="term" value="F:flavin adenine dinucleotide binding"/>
    <property type="evidence" value="ECO:0007669"/>
    <property type="project" value="UniProtKB-UniRule"/>
</dbReference>
<dbReference type="Pfam" id="PF01134">
    <property type="entry name" value="GIDA"/>
    <property type="match status" value="1"/>
</dbReference>
<dbReference type="InterPro" id="IPR044920">
    <property type="entry name" value="MnmG_C_subdom_sf"/>
</dbReference>
<gene>
    <name evidence="12 14" type="primary">mnmG</name>
    <name evidence="12" type="synonym">gidA</name>
    <name evidence="14" type="ORF">ENU96_00600</name>
</gene>
<evidence type="ECO:0000256" key="12">
    <source>
        <dbReference type="HAMAP-Rule" id="MF_00129"/>
    </source>
</evidence>
<dbReference type="Gene3D" id="1.10.150.570">
    <property type="entry name" value="GidA associated domain, C-terminal subdomain"/>
    <property type="match status" value="1"/>
</dbReference>
<name>A0A7V3YKB2_9BACT</name>
<comment type="cofactor">
    <cofactor evidence="1 12">
        <name>FAD</name>
        <dbReference type="ChEBI" id="CHEBI:57692"/>
    </cofactor>
</comment>
<comment type="caution">
    <text evidence="14">The sequence shown here is derived from an EMBL/GenBank/DDBJ whole genome shotgun (WGS) entry which is preliminary data.</text>
</comment>
<accession>A0A7V3YKB2</accession>
<organism evidence="14">
    <name type="scientific">Candidatus Caldatribacterium californiense</name>
    <dbReference type="NCBI Taxonomy" id="1454726"/>
    <lineage>
        <taxon>Bacteria</taxon>
        <taxon>Pseudomonadati</taxon>
        <taxon>Atribacterota</taxon>
        <taxon>Atribacteria</taxon>
        <taxon>Atribacterales</taxon>
        <taxon>Candidatus Caldatribacteriaceae</taxon>
        <taxon>Candidatus Caldatribacterium</taxon>
    </lineage>
</organism>
<evidence type="ECO:0000259" key="13">
    <source>
        <dbReference type="SMART" id="SM01228"/>
    </source>
</evidence>
<dbReference type="InterPro" id="IPR047001">
    <property type="entry name" value="MnmG_C_subdom"/>
</dbReference>
<protein>
    <recommendedName>
        <fullName evidence="4 12">tRNA uridine 5-carboxymethylaminomethyl modification enzyme MnmG</fullName>
    </recommendedName>
    <alternativeName>
        <fullName evidence="11 12">Glucose-inhibited division protein A</fullName>
    </alternativeName>
</protein>
<dbReference type="InterPro" id="IPR002218">
    <property type="entry name" value="MnmG-rel"/>
</dbReference>
<dbReference type="SUPFAM" id="SSF51905">
    <property type="entry name" value="FAD/NAD(P)-binding domain"/>
    <property type="match status" value="1"/>
</dbReference>
<dbReference type="InterPro" id="IPR004416">
    <property type="entry name" value="MnmG"/>
</dbReference>
<dbReference type="InterPro" id="IPR020595">
    <property type="entry name" value="MnmG-rel_CS"/>
</dbReference>
<comment type="function">
    <text evidence="2 12">NAD-binding protein involved in the addition of a carboxymethylaminomethyl (cmnm) group at the wobble position (U34) of certain tRNAs, forming tRNA-cmnm(5)s(2)U34.</text>
</comment>
<dbReference type="InterPro" id="IPR036188">
    <property type="entry name" value="FAD/NAD-bd_sf"/>
</dbReference>
<comment type="subunit">
    <text evidence="10 12">Homodimer. Heterotetramer of two MnmE and two MnmG subunits.</text>
</comment>